<accession>A0A645G9B2</accession>
<organism evidence="2">
    <name type="scientific">bioreactor metagenome</name>
    <dbReference type="NCBI Taxonomy" id="1076179"/>
    <lineage>
        <taxon>unclassified sequences</taxon>
        <taxon>metagenomes</taxon>
        <taxon>ecological metagenomes</taxon>
    </lineage>
</organism>
<proteinExistence type="predicted"/>
<dbReference type="EMBL" id="VSSQ01071683">
    <property type="protein sequence ID" value="MPN23235.1"/>
    <property type="molecule type" value="Genomic_DNA"/>
</dbReference>
<dbReference type="AlphaFoldDB" id="A0A645G9B2"/>
<feature type="region of interest" description="Disordered" evidence="1">
    <location>
        <begin position="61"/>
        <end position="108"/>
    </location>
</feature>
<protein>
    <submittedName>
        <fullName evidence="2">Uncharacterized protein</fullName>
    </submittedName>
</protein>
<evidence type="ECO:0000313" key="2">
    <source>
        <dbReference type="EMBL" id="MPN23235.1"/>
    </source>
</evidence>
<name>A0A645G9B2_9ZZZZ</name>
<sequence>MNHVINAGIPCLRRRSHLRGDLSDLAIYVVEHTGQVVHNAADQYLFQPFGNLLLDEIQTASPPFPRPHAQRKRSILLSASTEQAGEQRNQRNADQGHAAARHELLNAL</sequence>
<feature type="compositionally biased region" description="Polar residues" evidence="1">
    <location>
        <begin position="77"/>
        <end position="93"/>
    </location>
</feature>
<comment type="caution">
    <text evidence="2">The sequence shown here is derived from an EMBL/GenBank/DDBJ whole genome shotgun (WGS) entry which is preliminary data.</text>
</comment>
<evidence type="ECO:0000256" key="1">
    <source>
        <dbReference type="SAM" id="MobiDB-lite"/>
    </source>
</evidence>
<reference evidence="2" key="1">
    <citation type="submission" date="2019-08" db="EMBL/GenBank/DDBJ databases">
        <authorList>
            <person name="Kucharzyk K."/>
            <person name="Murdoch R.W."/>
            <person name="Higgins S."/>
            <person name="Loffler F."/>
        </authorList>
    </citation>
    <scope>NUCLEOTIDE SEQUENCE</scope>
</reference>
<gene>
    <name evidence="2" type="ORF">SDC9_170623</name>
</gene>